<feature type="non-terminal residue" evidence="2">
    <location>
        <position position="314"/>
    </location>
</feature>
<feature type="non-terminal residue" evidence="2">
    <location>
        <position position="1"/>
    </location>
</feature>
<gene>
    <name evidence="2" type="ORF">CC78DRAFT_441802</name>
</gene>
<evidence type="ECO:0000313" key="3">
    <source>
        <dbReference type="Proteomes" id="UP000800093"/>
    </source>
</evidence>
<evidence type="ECO:0000259" key="1">
    <source>
        <dbReference type="Pfam" id="PF06985"/>
    </source>
</evidence>
<dbReference type="Proteomes" id="UP000800093">
    <property type="component" value="Unassembled WGS sequence"/>
</dbReference>
<dbReference type="AlphaFoldDB" id="A0A9P4N988"/>
<reference evidence="3" key="1">
    <citation type="journal article" date="2020" name="Stud. Mycol.">
        <title>101 Dothideomycetes genomes: A test case for predicting lifestyles and emergence of pathogens.</title>
        <authorList>
            <person name="Haridas S."/>
            <person name="Albert R."/>
            <person name="Binder M."/>
            <person name="Bloem J."/>
            <person name="LaButti K."/>
            <person name="Salamov A."/>
            <person name="Andreopoulos B."/>
            <person name="Baker S."/>
            <person name="Barry K."/>
            <person name="Bills G."/>
            <person name="Bluhm B."/>
            <person name="Cannon C."/>
            <person name="Castanera R."/>
            <person name="Culley D."/>
            <person name="Daum C."/>
            <person name="Ezra D."/>
            <person name="Gonzalez J."/>
            <person name="Henrissat B."/>
            <person name="Kuo A."/>
            <person name="Liang C."/>
            <person name="Lipzen A."/>
            <person name="Lutzoni F."/>
            <person name="Magnuson J."/>
            <person name="Mondo S."/>
            <person name="Nolan M."/>
            <person name="Ohm R."/>
            <person name="Pangilinan J."/>
            <person name="Park H.-J."/>
            <person name="Ramirez L."/>
            <person name="Alfaro M."/>
            <person name="Sun H."/>
            <person name="Tritt A."/>
            <person name="Yoshinaga Y."/>
            <person name="Zwiers L.-H."/>
            <person name="Turgeon B."/>
            <person name="Goodwin S."/>
            <person name="Spatafora J."/>
            <person name="Crous P."/>
            <person name="Grigoriev I."/>
        </authorList>
    </citation>
    <scope>NUCLEOTIDE SEQUENCE [LARGE SCALE GENOMIC DNA]</scope>
    <source>
        <strain evidence="3">CBS 304.66</strain>
    </source>
</reference>
<dbReference type="OrthoDB" id="2958217at2759"/>
<keyword evidence="3" id="KW-1185">Reference proteome</keyword>
<dbReference type="PANTHER" id="PTHR33112">
    <property type="entry name" value="DOMAIN PROTEIN, PUTATIVE-RELATED"/>
    <property type="match status" value="1"/>
</dbReference>
<organism evidence="2 3">
    <name type="scientific">Lojkania enalia</name>
    <dbReference type="NCBI Taxonomy" id="147567"/>
    <lineage>
        <taxon>Eukaryota</taxon>
        <taxon>Fungi</taxon>
        <taxon>Dikarya</taxon>
        <taxon>Ascomycota</taxon>
        <taxon>Pezizomycotina</taxon>
        <taxon>Dothideomycetes</taxon>
        <taxon>Pleosporomycetidae</taxon>
        <taxon>Pleosporales</taxon>
        <taxon>Pleosporales incertae sedis</taxon>
        <taxon>Lojkania</taxon>
    </lineage>
</organism>
<protein>
    <submittedName>
        <fullName evidence="2">HET-domain-containing protein</fullName>
    </submittedName>
</protein>
<dbReference type="InterPro" id="IPR010730">
    <property type="entry name" value="HET"/>
</dbReference>
<feature type="domain" description="Heterokaryon incompatibility" evidence="1">
    <location>
        <begin position="51"/>
        <end position="191"/>
    </location>
</feature>
<comment type="caution">
    <text evidence="2">The sequence shown here is derived from an EMBL/GenBank/DDBJ whole genome shotgun (WGS) entry which is preliminary data.</text>
</comment>
<accession>A0A9P4N988</accession>
<sequence>AIRWLDLCRRTHVTCNRVHSSVNRPPTRLIDIGPEGTLLLRLVYPQEPVEYLTLSHCWGKSHIICLLKANHEQLLRSIKQEHLPQLFKDAVSVTQRLGYRYLWIDSLCIIQDSPEDWESEASRMGSVYENSVCTIAAVSAPDSNSSLFTRYYPLYTNNYIMRDVTRGVRKIVTNLLERPEPLYKRAWALQERLVSPRLIEYGKNGISWHCREEIFLEPGIPVTHLSPLAESWNNLLCTHIGEDQTEGVRANIDPLINGQRGWMKLVGEYSEMKLTFESDRVHALKGVISVLQARRGLSFLAGVCQNFLPYSLLW</sequence>
<proteinExistence type="predicted"/>
<dbReference type="Pfam" id="PF06985">
    <property type="entry name" value="HET"/>
    <property type="match status" value="1"/>
</dbReference>
<evidence type="ECO:0000313" key="2">
    <source>
        <dbReference type="EMBL" id="KAF2268766.1"/>
    </source>
</evidence>
<dbReference type="EMBL" id="ML986585">
    <property type="protein sequence ID" value="KAF2268766.1"/>
    <property type="molecule type" value="Genomic_DNA"/>
</dbReference>
<name>A0A9P4N988_9PLEO</name>
<dbReference type="PANTHER" id="PTHR33112:SF8">
    <property type="entry name" value="HETEROKARYON INCOMPATIBILITY DOMAIN-CONTAINING PROTEIN"/>
    <property type="match status" value="1"/>
</dbReference>